<dbReference type="PROSITE" id="PS00028">
    <property type="entry name" value="ZINC_FINGER_C2H2_1"/>
    <property type="match status" value="1"/>
</dbReference>
<accession>A0A4S4K697</accession>
<dbReference type="InterPro" id="IPR041078">
    <property type="entry name" value="Plavaka"/>
</dbReference>
<sequence>MPVQRHKRTFMPRTLPCTWKGCRQLFTNTSGLKRHVASAHQAFGAALKSMPNPLTPALPSVPLSGAPVSASLDFDDLADRAADGQGPRNMEAEPSHAGFQRRGGPRIEIHPRLDGTPCDTNGNDLPPATPPLPRAQPSGDDYSPFTDRTEFELADFLYRKTITIPPFADHKDLYNCIDAIGVGEIPWQTFSISYTGPRLSNAMGENQIGNPDFAREMDFSPKRVFGKAGKRQYRDFMSGNWAWSQADIIATEDPTTHGATFCPIITGSDKTTVSVATGQNEYYPLYISNGLVHNNVRRAHRNAVSLVAFLAVPKTDREHEDNAKFRKFRRQLFHTSLNFIFQSLKPGMTTPEVTLCADGHYRRIIYGLGPYIADYPEQVLLSCVVQGWCPKCMVPPDKLHSDGTRQTHQHTRRLLDAFDLNTLWDDYGVVGDLIVIKGTFKDHLVAWIGEYLELVHGAARAAAIMADIDRRITAVPSFPGLRRFPEGRGFKQWTGDDSKALMKVYLPAIAGHVPPQMVRCLNEDTLVSIDSALERFRHERTIFEEAGVQTSGFSLPRQHSILHYRKHIQLFAAPNGLCSSITEAKHIKAVKEPWRRSSRFEALGQMLVTNARLDKLAAARVDFEARGMLVGPCAMTASVLDVVPATPAPTALDIARAEERALVAAEDDDRGPAEDNVTAQVTLAKCPAYIYN</sequence>
<dbReference type="AlphaFoldDB" id="A0A4S4K697"/>
<evidence type="ECO:0000259" key="2">
    <source>
        <dbReference type="PROSITE" id="PS00028"/>
    </source>
</evidence>
<comment type="caution">
    <text evidence="3">The sequence shown here is derived from an EMBL/GenBank/DDBJ whole genome shotgun (WGS) entry which is preliminary data.</text>
</comment>
<dbReference type="EMBL" id="SGPJ01000707">
    <property type="protein sequence ID" value="THG93291.1"/>
    <property type="molecule type" value="Genomic_DNA"/>
</dbReference>
<feature type="region of interest" description="Disordered" evidence="1">
    <location>
        <begin position="81"/>
        <end position="139"/>
    </location>
</feature>
<dbReference type="Pfam" id="PF18759">
    <property type="entry name" value="Plavaka"/>
    <property type="match status" value="1"/>
</dbReference>
<keyword evidence="4" id="KW-1185">Reference proteome</keyword>
<evidence type="ECO:0000313" key="4">
    <source>
        <dbReference type="Proteomes" id="UP000309038"/>
    </source>
</evidence>
<reference evidence="3 4" key="1">
    <citation type="submission" date="2019-02" db="EMBL/GenBank/DDBJ databases">
        <title>Genome sequencing of the rare red list fungi Phlebia centrifuga.</title>
        <authorList>
            <person name="Buettner E."/>
            <person name="Kellner H."/>
        </authorList>
    </citation>
    <scope>NUCLEOTIDE SEQUENCE [LARGE SCALE GENOMIC DNA]</scope>
    <source>
        <strain evidence="3 4">DSM 108282</strain>
    </source>
</reference>
<evidence type="ECO:0000256" key="1">
    <source>
        <dbReference type="SAM" id="MobiDB-lite"/>
    </source>
</evidence>
<dbReference type="Proteomes" id="UP000309038">
    <property type="component" value="Unassembled WGS sequence"/>
</dbReference>
<organism evidence="3 4">
    <name type="scientific">Hermanssonia centrifuga</name>
    <dbReference type="NCBI Taxonomy" id="98765"/>
    <lineage>
        <taxon>Eukaryota</taxon>
        <taxon>Fungi</taxon>
        <taxon>Dikarya</taxon>
        <taxon>Basidiomycota</taxon>
        <taxon>Agaricomycotina</taxon>
        <taxon>Agaricomycetes</taxon>
        <taxon>Polyporales</taxon>
        <taxon>Meruliaceae</taxon>
        <taxon>Hermanssonia</taxon>
    </lineage>
</organism>
<gene>
    <name evidence="3" type="ORF">EW026_g7910</name>
</gene>
<feature type="domain" description="C2H2-type" evidence="2">
    <location>
        <begin position="17"/>
        <end position="40"/>
    </location>
</feature>
<name>A0A4S4K697_9APHY</name>
<evidence type="ECO:0000313" key="3">
    <source>
        <dbReference type="EMBL" id="THG93291.1"/>
    </source>
</evidence>
<dbReference type="InterPro" id="IPR013087">
    <property type="entry name" value="Znf_C2H2_type"/>
</dbReference>
<protein>
    <recommendedName>
        <fullName evidence="2">C2H2-type domain-containing protein</fullName>
    </recommendedName>
</protein>
<proteinExistence type="predicted"/>